<name>A0A4R2L955_9GAMM</name>
<accession>A0A4R2L955</accession>
<dbReference type="Pfam" id="PF13699">
    <property type="entry name" value="eCIS_core"/>
    <property type="match status" value="1"/>
</dbReference>
<keyword evidence="4" id="KW-1185">Reference proteome</keyword>
<evidence type="ECO:0000313" key="3">
    <source>
        <dbReference type="EMBL" id="TCO80656.1"/>
    </source>
</evidence>
<evidence type="ECO:0000256" key="1">
    <source>
        <dbReference type="SAM" id="MobiDB-lite"/>
    </source>
</evidence>
<protein>
    <submittedName>
        <fullName evidence="3">Uncharacterized protein DUF4157</fullName>
    </submittedName>
</protein>
<evidence type="ECO:0000259" key="2">
    <source>
        <dbReference type="Pfam" id="PF13699"/>
    </source>
</evidence>
<feature type="domain" description="eCIS core" evidence="2">
    <location>
        <begin position="118"/>
        <end position="194"/>
    </location>
</feature>
<reference evidence="3 4" key="1">
    <citation type="submission" date="2019-03" db="EMBL/GenBank/DDBJ databases">
        <title>Genomic Encyclopedia of Type Strains, Phase IV (KMG-IV): sequencing the most valuable type-strain genomes for metagenomic binning, comparative biology and taxonomic classification.</title>
        <authorList>
            <person name="Goeker M."/>
        </authorList>
    </citation>
    <scope>NUCLEOTIDE SEQUENCE [LARGE SCALE GENOMIC DNA]</scope>
    <source>
        <strain evidence="3 4">DSM 25287</strain>
    </source>
</reference>
<proteinExistence type="predicted"/>
<feature type="region of interest" description="Disordered" evidence="1">
    <location>
        <begin position="1"/>
        <end position="29"/>
    </location>
</feature>
<feature type="compositionally biased region" description="Low complexity" evidence="1">
    <location>
        <begin position="9"/>
        <end position="24"/>
    </location>
</feature>
<dbReference type="EMBL" id="SLWY01000013">
    <property type="protein sequence ID" value="TCO80656.1"/>
    <property type="molecule type" value="Genomic_DNA"/>
</dbReference>
<dbReference type="Proteomes" id="UP000295765">
    <property type="component" value="Unassembled WGS sequence"/>
</dbReference>
<organism evidence="3 4">
    <name type="scientific">Plasticicumulans lactativorans</name>
    <dbReference type="NCBI Taxonomy" id="1133106"/>
    <lineage>
        <taxon>Bacteria</taxon>
        <taxon>Pseudomonadati</taxon>
        <taxon>Pseudomonadota</taxon>
        <taxon>Gammaproteobacteria</taxon>
        <taxon>Candidatus Competibacteraceae</taxon>
        <taxon>Plasticicumulans</taxon>
    </lineage>
</organism>
<dbReference type="AlphaFoldDB" id="A0A4R2L955"/>
<evidence type="ECO:0000313" key="4">
    <source>
        <dbReference type="Proteomes" id="UP000295765"/>
    </source>
</evidence>
<dbReference type="InterPro" id="IPR025295">
    <property type="entry name" value="eCIS_core_dom"/>
</dbReference>
<comment type="caution">
    <text evidence="3">The sequence shown here is derived from an EMBL/GenBank/DDBJ whole genome shotgun (WGS) entry which is preliminary data.</text>
</comment>
<gene>
    <name evidence="3" type="ORF">EV699_113134</name>
</gene>
<sequence length="507" mass="53694">MWQTRERCACAGHGRPPAPAARTDAAAHRPNRHWTALATAGVQAKLDVARDDDPAERAADALADAVLESPAEAPAAACPACAAAGAGHAVQRAAATPAAAGPAPPSVRATLAGPGRALDAASRAWFEPRLGADLGAVRIHADAAGARSARAIGARAYAAGAHIAFAAGEYAPHTPAGRHLLAHELAHVLQQGGGGAATVRRVPTRSGTRDGRYSYSNNCGWIDWSHADPSLATTLIERVQAASDALQAAGSGATADTGAMRTPTMTSRAAGVVLSSAQLRMRLLRPLSGSEVLAVALHAFKTLSRAFETQQQWTDLLGQSSFAQEDLPSNLIGFYRAAWGYTDDDIRSFCDALDADDSLAEYDRDHDFRRNRSFAPVGAVGDWPLELDDIDDSQASALYEVTSIRATQGTDVFTFCPMYRVIGTLGETDLFIIGVGGHRFTAADNLRVVPTYRARPGTSGSYGHVNFIEVEPYSQPDFLAFHQYDIEWPIYVPEPMLECLSSQGNAP</sequence>
<dbReference type="RefSeq" id="WP_243662660.1">
    <property type="nucleotide sequence ID" value="NZ_SLWY01000013.1"/>
</dbReference>